<keyword evidence="1 5" id="KW-0963">Cytoplasm</keyword>
<evidence type="ECO:0000256" key="3">
    <source>
        <dbReference type="ARBA" id="ARBA00022722"/>
    </source>
</evidence>
<dbReference type="NCBIfam" id="TIGR00250">
    <property type="entry name" value="RNAse_H_YqgF"/>
    <property type="match status" value="1"/>
</dbReference>
<gene>
    <name evidence="7" type="primary">ruvX</name>
    <name evidence="7" type="ORF">PJF56_12785</name>
</gene>
<protein>
    <recommendedName>
        <fullName evidence="5">Putative pre-16S rRNA nuclease</fullName>
        <ecNumber evidence="5">3.1.-.-</ecNumber>
    </recommendedName>
</protein>
<keyword evidence="4 5" id="KW-0378">Hydrolase</keyword>
<keyword evidence="3 5" id="KW-0540">Nuclease</keyword>
<comment type="function">
    <text evidence="5">Could be a nuclease involved in processing of the 5'-end of pre-16S rRNA.</text>
</comment>
<dbReference type="Gene3D" id="3.30.420.140">
    <property type="entry name" value="YqgF/RNase H-like domain"/>
    <property type="match status" value="1"/>
</dbReference>
<evidence type="ECO:0000256" key="2">
    <source>
        <dbReference type="ARBA" id="ARBA00022517"/>
    </source>
</evidence>
<dbReference type="EMBL" id="JAQPOK010000090">
    <property type="protein sequence ID" value="MDJ1179741.1"/>
    <property type="molecule type" value="Genomic_DNA"/>
</dbReference>
<evidence type="ECO:0000256" key="4">
    <source>
        <dbReference type="ARBA" id="ARBA00022801"/>
    </source>
</evidence>
<dbReference type="InterPro" id="IPR005227">
    <property type="entry name" value="YqgF"/>
</dbReference>
<comment type="similarity">
    <text evidence="5">Belongs to the YqgF HJR family.</text>
</comment>
<dbReference type="Proteomes" id="UP001231370">
    <property type="component" value="Unassembled WGS sequence"/>
</dbReference>
<dbReference type="HAMAP" id="MF_00651">
    <property type="entry name" value="Nuclease_YqgF"/>
    <property type="match status" value="1"/>
</dbReference>
<keyword evidence="2 5" id="KW-0690">Ribosome biogenesis</keyword>
<evidence type="ECO:0000256" key="5">
    <source>
        <dbReference type="HAMAP-Rule" id="MF_00651"/>
    </source>
</evidence>
<dbReference type="InterPro" id="IPR037027">
    <property type="entry name" value="YqgF/RNaseH-like_dom_sf"/>
</dbReference>
<evidence type="ECO:0000313" key="8">
    <source>
        <dbReference type="Proteomes" id="UP001231370"/>
    </source>
</evidence>
<organism evidence="7 8">
    <name type="scientific">Roseofilum halophilum BLCC-M91</name>
    <dbReference type="NCBI Taxonomy" id="3022259"/>
    <lineage>
        <taxon>Bacteria</taxon>
        <taxon>Bacillati</taxon>
        <taxon>Cyanobacteriota</taxon>
        <taxon>Cyanophyceae</taxon>
        <taxon>Desertifilales</taxon>
        <taxon>Desertifilaceae</taxon>
        <taxon>Roseofilum</taxon>
        <taxon>Roseofilum halophilum</taxon>
    </lineage>
</organism>
<feature type="domain" description="YqgF/RNase H-like" evidence="6">
    <location>
        <begin position="6"/>
        <end position="106"/>
    </location>
</feature>
<dbReference type="InterPro" id="IPR006641">
    <property type="entry name" value="YqgF/RNaseH-like_dom"/>
</dbReference>
<dbReference type="PANTHER" id="PTHR33317">
    <property type="entry name" value="POLYNUCLEOTIDYL TRANSFERASE, RIBONUCLEASE H-LIKE SUPERFAMILY PROTEIN"/>
    <property type="match status" value="1"/>
</dbReference>
<sequence length="143" mass="15893">MGGSLISALGLDIGQKRIGVAGCDRLGLLATPLTTIYHESFDKDVEMLKPIVVEREVSILIVGLPYLMDGQLGTQAQQVQKYSDRLQQTLQLPVEYVDERCTSLEAKEILVSRKRSPSRNKGLIDAQAAALILQRWLDDRVFP</sequence>
<dbReference type="InterPro" id="IPR012337">
    <property type="entry name" value="RNaseH-like_sf"/>
</dbReference>
<keyword evidence="8" id="KW-1185">Reference proteome</keyword>
<comment type="subcellular location">
    <subcellularLocation>
        <location evidence="5">Cytoplasm</location>
    </subcellularLocation>
</comment>
<reference evidence="7 8" key="1">
    <citation type="submission" date="2023-01" db="EMBL/GenBank/DDBJ databases">
        <title>Novel diversity within Roseofilum (Cyanobacteria; Desertifilaceae) from marine benthic mats with descriptions of four novel species.</title>
        <authorList>
            <person name="Wang Y."/>
            <person name="Berthold D.E."/>
            <person name="Hu J."/>
            <person name="Lefler F.W."/>
            <person name="Laughinghouse H.D. IV."/>
        </authorList>
    </citation>
    <scope>NUCLEOTIDE SEQUENCE [LARGE SCALE GENOMIC DNA]</scope>
    <source>
        <strain evidence="7 8">BLCC-M91</strain>
    </source>
</reference>
<dbReference type="PANTHER" id="PTHR33317:SF4">
    <property type="entry name" value="POLYNUCLEOTIDYL TRANSFERASE, RIBONUCLEASE H-LIKE SUPERFAMILY PROTEIN"/>
    <property type="match status" value="1"/>
</dbReference>
<evidence type="ECO:0000313" key="7">
    <source>
        <dbReference type="EMBL" id="MDJ1179741.1"/>
    </source>
</evidence>
<comment type="caution">
    <text evidence="7">The sequence shown here is derived from an EMBL/GenBank/DDBJ whole genome shotgun (WGS) entry which is preliminary data.</text>
</comment>
<dbReference type="CDD" id="cd16964">
    <property type="entry name" value="YqgF"/>
    <property type="match status" value="1"/>
</dbReference>
<dbReference type="Pfam" id="PF03652">
    <property type="entry name" value="RuvX"/>
    <property type="match status" value="1"/>
</dbReference>
<evidence type="ECO:0000259" key="6">
    <source>
        <dbReference type="SMART" id="SM00732"/>
    </source>
</evidence>
<dbReference type="SMART" id="SM00732">
    <property type="entry name" value="YqgFc"/>
    <property type="match status" value="1"/>
</dbReference>
<accession>A0ABT7BKM4</accession>
<name>A0ABT7BKM4_9CYAN</name>
<dbReference type="SUPFAM" id="SSF53098">
    <property type="entry name" value="Ribonuclease H-like"/>
    <property type="match status" value="1"/>
</dbReference>
<evidence type="ECO:0000256" key="1">
    <source>
        <dbReference type="ARBA" id="ARBA00022490"/>
    </source>
</evidence>
<dbReference type="RefSeq" id="WP_283763045.1">
    <property type="nucleotide sequence ID" value="NZ_JAQPOK010000090.1"/>
</dbReference>
<proteinExistence type="inferred from homology"/>
<dbReference type="EC" id="3.1.-.-" evidence="5"/>